<keyword evidence="3 6" id="KW-0479">Metal-binding</keyword>
<dbReference type="GO" id="GO:0046914">
    <property type="term" value="F:transition metal ion binding"/>
    <property type="evidence" value="ECO:0007669"/>
    <property type="project" value="InterPro"/>
</dbReference>
<dbReference type="EMBL" id="FOZM01000001">
    <property type="protein sequence ID" value="SFS07521.1"/>
    <property type="molecule type" value="Genomic_DNA"/>
</dbReference>
<evidence type="ECO:0000313" key="9">
    <source>
        <dbReference type="EMBL" id="SFS07521.1"/>
    </source>
</evidence>
<dbReference type="STRING" id="1123755.SAMN05444714_0940"/>
<feature type="region of interest" description="Disordered" evidence="7">
    <location>
        <begin position="1"/>
        <end position="21"/>
    </location>
</feature>
<keyword evidence="10" id="KW-1185">Reference proteome</keyword>
<dbReference type="GO" id="GO:0018822">
    <property type="term" value="F:nitrile hydratase activity"/>
    <property type="evidence" value="ECO:0007669"/>
    <property type="project" value="UniProtKB-EC"/>
</dbReference>
<evidence type="ECO:0000256" key="5">
    <source>
        <dbReference type="ARBA" id="ARBA00044877"/>
    </source>
</evidence>
<reference evidence="9 10" key="1">
    <citation type="submission" date="2016-10" db="EMBL/GenBank/DDBJ databases">
        <authorList>
            <person name="de Groot N.N."/>
        </authorList>
    </citation>
    <scope>NUCLEOTIDE SEQUENCE [LARGE SCALE GENOMIC DNA]</scope>
    <source>
        <strain evidence="9 10">DSM 29433</strain>
    </source>
</reference>
<proteinExistence type="inferred from homology"/>
<dbReference type="Pfam" id="PF02979">
    <property type="entry name" value="NHase_alpha"/>
    <property type="match status" value="1"/>
</dbReference>
<organism evidence="9 10">
    <name type="scientific">Yoonia litorea</name>
    <dbReference type="NCBI Taxonomy" id="1123755"/>
    <lineage>
        <taxon>Bacteria</taxon>
        <taxon>Pseudomonadati</taxon>
        <taxon>Pseudomonadota</taxon>
        <taxon>Alphaproteobacteria</taxon>
        <taxon>Rhodobacterales</taxon>
        <taxon>Paracoccaceae</taxon>
        <taxon>Yoonia</taxon>
    </lineage>
</organism>
<accession>A0A1I6LVM4</accession>
<protein>
    <recommendedName>
        <fullName evidence="2">nitrile hydratase</fullName>
        <ecNumber evidence="2">4.2.1.84</ecNumber>
    </recommendedName>
</protein>
<evidence type="ECO:0000256" key="6">
    <source>
        <dbReference type="PIRSR" id="PIRSR001426-1"/>
    </source>
</evidence>
<sequence length="211" mass="23275">MPHDHHDHLSPSGHPYRPDNDHPLTYWQQMEIAVRELLIEKGVTTAAEISAQIDAMDARSPTDGAKVVARAWTDPAFREALFADASAATREMGFDIGPMRLIALENTAEVHNVVVCTLCSCYPRNLLGLPPDWYKSRAYRARTVKEPRKVLAEFGVDLPDGTTVRVHDSTADMRYVVIPMRPEGTEGLDEEALAALVTRDSMIGTGLAKAP</sequence>
<evidence type="ECO:0000259" key="8">
    <source>
        <dbReference type="Pfam" id="PF02979"/>
    </source>
</evidence>
<keyword evidence="6" id="KW-0408">Iron</keyword>
<dbReference type="PIRSF" id="PIRSF001426">
    <property type="entry name" value="NHase_alpha"/>
    <property type="match status" value="1"/>
</dbReference>
<dbReference type="SUPFAM" id="SSF56209">
    <property type="entry name" value="Nitrile hydratase alpha chain"/>
    <property type="match status" value="1"/>
</dbReference>
<gene>
    <name evidence="9" type="ORF">SAMN05444714_0940</name>
</gene>
<dbReference type="InterPro" id="IPR018141">
    <property type="entry name" value="Nitrile_hydratase_asu"/>
</dbReference>
<dbReference type="Proteomes" id="UP000198926">
    <property type="component" value="Unassembled WGS sequence"/>
</dbReference>
<evidence type="ECO:0000256" key="3">
    <source>
        <dbReference type="ARBA" id="ARBA00022723"/>
    </source>
</evidence>
<evidence type="ECO:0000256" key="4">
    <source>
        <dbReference type="ARBA" id="ARBA00023239"/>
    </source>
</evidence>
<dbReference type="InterPro" id="IPR023900">
    <property type="entry name" value="CN_Hdrtase_asu/SCN_Hdrlase_gsu"/>
</dbReference>
<dbReference type="OrthoDB" id="528553at2"/>
<feature type="binding site" evidence="6">
    <location>
        <position position="121"/>
    </location>
    <ligand>
        <name>Fe(3+)</name>
        <dbReference type="ChEBI" id="CHEBI:29034"/>
    </ligand>
</feature>
<keyword evidence="4" id="KW-0456">Lyase</keyword>
<dbReference type="EC" id="4.2.1.84" evidence="2"/>
<name>A0A1I6LVM4_9RHOB</name>
<evidence type="ECO:0000256" key="1">
    <source>
        <dbReference type="ARBA" id="ARBA00009363"/>
    </source>
</evidence>
<dbReference type="InterPro" id="IPR036648">
    <property type="entry name" value="CN_Hdrase_a/SCN_Hdrase_g_sf"/>
</dbReference>
<comment type="similarity">
    <text evidence="1">Belongs to the nitrile hydratase subunit alpha family.</text>
</comment>
<dbReference type="InterPro" id="IPR004232">
    <property type="entry name" value="CN_Hdrtase_a/SCN_Hdrlase_g"/>
</dbReference>
<comment type="catalytic activity">
    <reaction evidence="5">
        <text>an aliphatic primary amide = an aliphatic nitrile + H2O</text>
        <dbReference type="Rhea" id="RHEA:12673"/>
        <dbReference type="ChEBI" id="CHEBI:15377"/>
        <dbReference type="ChEBI" id="CHEBI:65285"/>
        <dbReference type="ChEBI" id="CHEBI:80291"/>
        <dbReference type="EC" id="4.2.1.84"/>
    </reaction>
</comment>
<feature type="binding site" evidence="6">
    <location>
        <position position="116"/>
    </location>
    <ligand>
        <name>Fe(3+)</name>
        <dbReference type="ChEBI" id="CHEBI:29034"/>
    </ligand>
</feature>
<evidence type="ECO:0000313" key="10">
    <source>
        <dbReference type="Proteomes" id="UP000198926"/>
    </source>
</evidence>
<feature type="binding site" evidence="6">
    <location>
        <position position="120"/>
    </location>
    <ligand>
        <name>Fe(3+)</name>
        <dbReference type="ChEBI" id="CHEBI:29034"/>
    </ligand>
</feature>
<dbReference type="AlphaFoldDB" id="A0A1I6LVM4"/>
<evidence type="ECO:0000256" key="2">
    <source>
        <dbReference type="ARBA" id="ARBA00013079"/>
    </source>
</evidence>
<dbReference type="Gene3D" id="3.90.330.10">
    <property type="entry name" value="Nitrile hydratase alpha /Thiocyanate hydrolase gamma"/>
    <property type="match status" value="1"/>
</dbReference>
<dbReference type="NCBIfam" id="TIGR01323">
    <property type="entry name" value="nitrile_alph"/>
    <property type="match status" value="1"/>
</dbReference>
<evidence type="ECO:0000256" key="7">
    <source>
        <dbReference type="SAM" id="MobiDB-lite"/>
    </source>
</evidence>
<feature type="domain" description="Nitrile hydratase alpha/Thiocyanate hydrolase gamma" evidence="8">
    <location>
        <begin position="27"/>
        <end position="205"/>
    </location>
</feature>
<feature type="binding site" evidence="6">
    <location>
        <position position="119"/>
    </location>
    <ligand>
        <name>Fe(3+)</name>
        <dbReference type="ChEBI" id="CHEBI:29034"/>
    </ligand>
</feature>
<dbReference type="RefSeq" id="WP_090204551.1">
    <property type="nucleotide sequence ID" value="NZ_FOZM01000001.1"/>
</dbReference>